<dbReference type="Gene3D" id="3.80.10.10">
    <property type="entry name" value="Ribonuclease Inhibitor"/>
    <property type="match status" value="2"/>
</dbReference>
<dbReference type="InterPro" id="IPR050836">
    <property type="entry name" value="SDS22/Internalin_LRR"/>
</dbReference>
<dbReference type="EMBL" id="HBGW01101294">
    <property type="protein sequence ID" value="CAD9646286.1"/>
    <property type="molecule type" value="Transcribed_RNA"/>
</dbReference>
<organism evidence="4">
    <name type="scientific">Zooxanthella nutricula</name>
    <dbReference type="NCBI Taxonomy" id="1333877"/>
    <lineage>
        <taxon>Eukaryota</taxon>
        <taxon>Sar</taxon>
        <taxon>Alveolata</taxon>
        <taxon>Dinophyceae</taxon>
        <taxon>Peridiniales</taxon>
        <taxon>Peridiniales incertae sedis</taxon>
        <taxon>Zooxanthella</taxon>
    </lineage>
</organism>
<dbReference type="Pfam" id="PF12799">
    <property type="entry name" value="LRR_4"/>
    <property type="match status" value="1"/>
</dbReference>
<keyword evidence="2" id="KW-0677">Repeat</keyword>
<dbReference type="SUPFAM" id="SSF52058">
    <property type="entry name" value="L domain-like"/>
    <property type="match status" value="1"/>
</dbReference>
<evidence type="ECO:0008006" key="5">
    <source>
        <dbReference type="Google" id="ProtNLM"/>
    </source>
</evidence>
<proteinExistence type="predicted"/>
<dbReference type="PROSITE" id="PS51450">
    <property type="entry name" value="LRR"/>
    <property type="match status" value="3"/>
</dbReference>
<dbReference type="InterPro" id="IPR003591">
    <property type="entry name" value="Leu-rich_rpt_typical-subtyp"/>
</dbReference>
<reference evidence="4" key="1">
    <citation type="submission" date="2021-01" db="EMBL/GenBank/DDBJ databases">
        <authorList>
            <person name="Corre E."/>
            <person name="Pelletier E."/>
            <person name="Niang G."/>
            <person name="Scheremetjew M."/>
            <person name="Finn R."/>
            <person name="Kale V."/>
            <person name="Holt S."/>
            <person name="Cochrane G."/>
            <person name="Meng A."/>
            <person name="Brown T."/>
            <person name="Cohen L."/>
        </authorList>
    </citation>
    <scope>NUCLEOTIDE SEQUENCE</scope>
    <source>
        <strain evidence="4">RCC3387</strain>
    </source>
</reference>
<name>A0A6U6X0Z3_9DINO</name>
<dbReference type="SMART" id="SM00365">
    <property type="entry name" value="LRR_SD22"/>
    <property type="match status" value="8"/>
</dbReference>
<protein>
    <recommendedName>
        <fullName evidence="5">Protein phosphatase 1 regulatory subunit 7</fullName>
    </recommendedName>
</protein>
<dbReference type="AlphaFoldDB" id="A0A6U6X0Z3"/>
<gene>
    <name evidence="4" type="ORF">BRAN1462_LOCUS64108</name>
</gene>
<dbReference type="PANTHER" id="PTHR46652">
    <property type="entry name" value="LEUCINE-RICH REPEAT AND IQ DOMAIN-CONTAINING PROTEIN 1-RELATED"/>
    <property type="match status" value="1"/>
</dbReference>
<dbReference type="InterPro" id="IPR032675">
    <property type="entry name" value="LRR_dom_sf"/>
</dbReference>
<feature type="compositionally biased region" description="Pro residues" evidence="3">
    <location>
        <begin position="1"/>
        <end position="16"/>
    </location>
</feature>
<evidence type="ECO:0000256" key="3">
    <source>
        <dbReference type="SAM" id="MobiDB-lite"/>
    </source>
</evidence>
<accession>A0A6U6X0Z3</accession>
<keyword evidence="1" id="KW-0433">Leucine-rich repeat</keyword>
<dbReference type="InterPro" id="IPR001611">
    <property type="entry name" value="Leu-rich_rpt"/>
</dbReference>
<sequence length="365" mass="41076">MEVDDVPPPPPPPPGGRGPSERRAKVTLPPHEADDGPTYWRLGIDYPVGPQDHEVHIQCGRIKKLENLEAVGPNLKTLTLVASCIERVENLESNVNLEHLELYQNLVKKIENIGHLSKLTNLDLSFNKIRSCDSLGACQFEQLERLYLSSNKISDIEGVFHFRNVKLLEFGSNRIRCIPPDMGQLTKLEQLWLGKNKIVSMALPPLPALRHLSLQSNRLEAWDTSLFENAPGLTHAYFGHNNLPNLPDEFTKLTNLVELDLAKNAITLVRPMPQLTKLQDLWMNDNQVSDLAEARHLASFPALRTVYLERNPMHGLGNAESEARYKEAILQAAPDLVQLDAVRLNSEIKVVTDGEEKKVMGIRKR</sequence>
<evidence type="ECO:0000256" key="2">
    <source>
        <dbReference type="ARBA" id="ARBA00022737"/>
    </source>
</evidence>
<dbReference type="InterPro" id="IPR025875">
    <property type="entry name" value="Leu-rich_rpt_4"/>
</dbReference>
<dbReference type="PANTHER" id="PTHR46652:SF3">
    <property type="entry name" value="LEUCINE-RICH REPEAT-CONTAINING PROTEIN 9"/>
    <property type="match status" value="1"/>
</dbReference>
<feature type="region of interest" description="Disordered" evidence="3">
    <location>
        <begin position="1"/>
        <end position="36"/>
    </location>
</feature>
<evidence type="ECO:0000256" key="1">
    <source>
        <dbReference type="ARBA" id="ARBA00022614"/>
    </source>
</evidence>
<dbReference type="Pfam" id="PF13855">
    <property type="entry name" value="LRR_8"/>
    <property type="match status" value="1"/>
</dbReference>
<evidence type="ECO:0000313" key="4">
    <source>
        <dbReference type="EMBL" id="CAD9646286.1"/>
    </source>
</evidence>
<dbReference type="SMART" id="SM00369">
    <property type="entry name" value="LRR_TYP"/>
    <property type="match status" value="6"/>
</dbReference>